<dbReference type="EMBL" id="KL142378">
    <property type="protein sequence ID" value="KDR76826.1"/>
    <property type="molecule type" value="Genomic_DNA"/>
</dbReference>
<feature type="region of interest" description="Disordered" evidence="1">
    <location>
        <begin position="33"/>
        <end position="55"/>
    </location>
</feature>
<reference evidence="3" key="1">
    <citation type="journal article" date="2014" name="Proc. Natl. Acad. Sci. U.S.A.">
        <title>Extensive sampling of basidiomycete genomes demonstrates inadequacy of the white-rot/brown-rot paradigm for wood decay fungi.</title>
        <authorList>
            <person name="Riley R."/>
            <person name="Salamov A.A."/>
            <person name="Brown D.W."/>
            <person name="Nagy L.G."/>
            <person name="Floudas D."/>
            <person name="Held B.W."/>
            <person name="Levasseur A."/>
            <person name="Lombard V."/>
            <person name="Morin E."/>
            <person name="Otillar R."/>
            <person name="Lindquist E.A."/>
            <person name="Sun H."/>
            <person name="LaButti K.M."/>
            <person name="Schmutz J."/>
            <person name="Jabbour D."/>
            <person name="Luo H."/>
            <person name="Baker S.E."/>
            <person name="Pisabarro A.G."/>
            <person name="Walton J.D."/>
            <person name="Blanchette R.A."/>
            <person name="Henrissat B."/>
            <person name="Martin F."/>
            <person name="Cullen D."/>
            <person name="Hibbett D.S."/>
            <person name="Grigoriev I.V."/>
        </authorList>
    </citation>
    <scope>NUCLEOTIDE SEQUENCE [LARGE SCALE GENOMIC DNA]</scope>
    <source>
        <strain evidence="3">CBS 339.88</strain>
    </source>
</reference>
<evidence type="ECO:0000256" key="1">
    <source>
        <dbReference type="SAM" id="MobiDB-lite"/>
    </source>
</evidence>
<dbReference type="HOGENOM" id="CLU_1354692_0_0_1"/>
<accession>A0A067T106</accession>
<protein>
    <submittedName>
        <fullName evidence="2">Uncharacterized protein</fullName>
    </submittedName>
</protein>
<gene>
    <name evidence="2" type="ORF">GALMADRAFT_139696</name>
</gene>
<dbReference type="AlphaFoldDB" id="A0A067T106"/>
<evidence type="ECO:0000313" key="3">
    <source>
        <dbReference type="Proteomes" id="UP000027222"/>
    </source>
</evidence>
<evidence type="ECO:0000313" key="2">
    <source>
        <dbReference type="EMBL" id="KDR76826.1"/>
    </source>
</evidence>
<organism evidence="2 3">
    <name type="scientific">Galerina marginata (strain CBS 339.88)</name>
    <dbReference type="NCBI Taxonomy" id="685588"/>
    <lineage>
        <taxon>Eukaryota</taxon>
        <taxon>Fungi</taxon>
        <taxon>Dikarya</taxon>
        <taxon>Basidiomycota</taxon>
        <taxon>Agaricomycotina</taxon>
        <taxon>Agaricomycetes</taxon>
        <taxon>Agaricomycetidae</taxon>
        <taxon>Agaricales</taxon>
        <taxon>Agaricineae</taxon>
        <taxon>Strophariaceae</taxon>
        <taxon>Galerina</taxon>
    </lineage>
</organism>
<proteinExistence type="predicted"/>
<dbReference type="Proteomes" id="UP000027222">
    <property type="component" value="Unassembled WGS sequence"/>
</dbReference>
<keyword evidence="3" id="KW-1185">Reference proteome</keyword>
<sequence>MANRHYAVDDFPGSDEIIEDSDPLRLVLPCEPAVEKSNQGQLIEPDAEPTSQTEESDMVTMSMKLRGVEEWAASATGTRNMFLYEPLPPSSPPVDSSPCPNRFQATEPITPSPHARRSSKKACPLVSLKKPNIQKSSQSHIRRLLFNSRKLRQQSSITPLSRPRLSKQHRYLARIQREITTLEQISKRLIHLYALRDKLVRK</sequence>
<name>A0A067T106_GALM3</name>